<feature type="transmembrane region" description="Helical" evidence="2">
    <location>
        <begin position="361"/>
        <end position="384"/>
    </location>
</feature>
<keyword evidence="2" id="KW-0472">Membrane</keyword>
<evidence type="ECO:0000256" key="1">
    <source>
        <dbReference type="SAM" id="MobiDB-lite"/>
    </source>
</evidence>
<accession>A0A4P9X606</accession>
<dbReference type="AlphaFoldDB" id="A0A4P9X606"/>
<feature type="region of interest" description="Disordered" evidence="1">
    <location>
        <begin position="172"/>
        <end position="232"/>
    </location>
</feature>
<dbReference type="Gene3D" id="1.10.167.10">
    <property type="entry name" value="Regulator of G-protein Signalling 4, domain 2"/>
    <property type="match status" value="1"/>
</dbReference>
<organism evidence="3 4">
    <name type="scientific">Caulochytrium protostelioides</name>
    <dbReference type="NCBI Taxonomy" id="1555241"/>
    <lineage>
        <taxon>Eukaryota</taxon>
        <taxon>Fungi</taxon>
        <taxon>Fungi incertae sedis</taxon>
        <taxon>Chytridiomycota</taxon>
        <taxon>Chytridiomycota incertae sedis</taxon>
        <taxon>Chytridiomycetes</taxon>
        <taxon>Caulochytriales</taxon>
        <taxon>Caulochytriaceae</taxon>
        <taxon>Caulochytrium</taxon>
    </lineage>
</organism>
<keyword evidence="4" id="KW-1185">Reference proteome</keyword>
<feature type="compositionally biased region" description="Pro residues" evidence="1">
    <location>
        <begin position="827"/>
        <end position="843"/>
    </location>
</feature>
<protein>
    <recommendedName>
        <fullName evidence="5">RGS domain-containing protein</fullName>
    </recommendedName>
</protein>
<feature type="transmembrane region" description="Helical" evidence="2">
    <location>
        <begin position="32"/>
        <end position="55"/>
    </location>
</feature>
<evidence type="ECO:0000256" key="2">
    <source>
        <dbReference type="SAM" id="Phobius"/>
    </source>
</evidence>
<dbReference type="EMBL" id="ML014208">
    <property type="protein sequence ID" value="RKP00594.1"/>
    <property type="molecule type" value="Genomic_DNA"/>
</dbReference>
<keyword evidence="2" id="KW-1133">Transmembrane helix</keyword>
<feature type="compositionally biased region" description="Low complexity" evidence="1">
    <location>
        <begin position="172"/>
        <end position="207"/>
    </location>
</feature>
<dbReference type="Proteomes" id="UP000274922">
    <property type="component" value="Unassembled WGS sequence"/>
</dbReference>
<feature type="compositionally biased region" description="Basic and acidic residues" evidence="1">
    <location>
        <begin position="216"/>
        <end position="229"/>
    </location>
</feature>
<gene>
    <name evidence="3" type="ORF">CXG81DRAFT_19473</name>
</gene>
<keyword evidence="2" id="KW-0812">Transmembrane</keyword>
<feature type="transmembrane region" description="Helical" evidence="2">
    <location>
        <begin position="264"/>
        <end position="292"/>
    </location>
</feature>
<feature type="transmembrane region" description="Helical" evidence="2">
    <location>
        <begin position="298"/>
        <end position="316"/>
    </location>
</feature>
<proteinExistence type="predicted"/>
<feature type="compositionally biased region" description="Low complexity" evidence="1">
    <location>
        <begin position="860"/>
        <end position="880"/>
    </location>
</feature>
<feature type="transmembrane region" description="Helical" evidence="2">
    <location>
        <begin position="76"/>
        <end position="98"/>
    </location>
</feature>
<feature type="transmembrane region" description="Helical" evidence="2">
    <location>
        <begin position="104"/>
        <end position="123"/>
    </location>
</feature>
<evidence type="ECO:0000313" key="3">
    <source>
        <dbReference type="EMBL" id="RKP00594.1"/>
    </source>
</evidence>
<feature type="compositionally biased region" description="Pro residues" evidence="1">
    <location>
        <begin position="537"/>
        <end position="546"/>
    </location>
</feature>
<sequence>MGYRADACAFVTAWDGPWAADGGPPRPPPSCIAFWSVAAVMLAVQAAALVALVALRFGAPAVIPPNSPLQTMTQGMGLVVANSVTALLLTAAMAVSPWLRGVPLLWLLSGLAVLHLTGMMLRLERRVAYITRRQAATQWSTTLVAMPQLPADDTSHVTVACSQHSSELTAVTTAASSSSSSSPTTLPSTSPGTATSTTTPAGGAKSAHSAYPETTWRSKDAQLRRDPAHHASTSWRQLAAALFTARMTPRRLLHHAVEGHGREVVVVLSLALLAACVMSLVVTLCAAAPLGHPITWEYLPLASAMGLGFLWWGLRLSKLRWQDETRDGMAVTWMAYVGLGFVAPIAWHTTHRSAPLLLCPILALGVGQLIWVGVPAVQMAILFYRWRQMQRTTLTACPPSLYKALRNRATYEALLQLAERERCTETVLFLEELRLLECLIMASIGPDAHKKTAARRSASAGALTEPRPGELSVMARQYLAHTSPDIAHVVEREISVSAFSQAELDAVAESVESEGDGAPSEAPPDDATPPRNAPSSPRMPPRPSMPTRPSTPTRPTTPHGMGARGAATAAAARMMTTRHERHNSGTAAIPTASSSRAMPRCHSVASVPGDHANTAPPAAATPPMPPPTALTREAWAPGAAASTSRIAPLSPLVPESWSLEHPPSPRVGVAASLNGLNTPHHPHAERLGMPAPTAATCCSGPHTAGAPVLPTPPAAATSGGKTQTSVASIRSFALDRRPLGWAGGSHAAHAAPPHAGHAAAAAAAVAATMPHARTHSLSRTLASVSGSSGIAYLGHGGASVSTIADSRNTLVGVPMPMSMPMSMPMPAPAPTPMPMSMPTPMPTPGTAADRAQESARAPVSTATPTASLPRPTTAPAASRAKGSARGMHGGLRHGAASRGSVAGSLGRTGTVGTLWRGGSLICVADASPMPLPLPCKARDATQAAADGAAWVPEALVSLCHALYHHFLRPGAAQEVNISAAQRARIERQLEANRVRADCFTEVRREVETMVLSGIFLKLLAERKAKQTASATSSHLDRSMENAALRLPVSLPI</sequence>
<dbReference type="SUPFAM" id="SSF48097">
    <property type="entry name" value="Regulator of G-protein signaling, RGS"/>
    <property type="match status" value="1"/>
</dbReference>
<name>A0A4P9X606_9FUNG</name>
<evidence type="ECO:0000313" key="4">
    <source>
        <dbReference type="Proteomes" id="UP000274922"/>
    </source>
</evidence>
<feature type="transmembrane region" description="Helical" evidence="2">
    <location>
        <begin position="328"/>
        <end position="349"/>
    </location>
</feature>
<feature type="region of interest" description="Disordered" evidence="1">
    <location>
        <begin position="827"/>
        <end position="908"/>
    </location>
</feature>
<dbReference type="OrthoDB" id="196547at2759"/>
<feature type="region of interest" description="Disordered" evidence="1">
    <location>
        <begin position="507"/>
        <end position="626"/>
    </location>
</feature>
<dbReference type="InterPro" id="IPR044926">
    <property type="entry name" value="RGS_subdomain_2"/>
</dbReference>
<feature type="compositionally biased region" description="Low complexity" evidence="1">
    <location>
        <begin position="547"/>
        <end position="575"/>
    </location>
</feature>
<dbReference type="InterPro" id="IPR036305">
    <property type="entry name" value="RGS_sf"/>
</dbReference>
<evidence type="ECO:0008006" key="5">
    <source>
        <dbReference type="Google" id="ProtNLM"/>
    </source>
</evidence>
<reference evidence="4" key="1">
    <citation type="journal article" date="2018" name="Nat. Microbiol.">
        <title>Leveraging single-cell genomics to expand the fungal tree of life.</title>
        <authorList>
            <person name="Ahrendt S.R."/>
            <person name="Quandt C.A."/>
            <person name="Ciobanu D."/>
            <person name="Clum A."/>
            <person name="Salamov A."/>
            <person name="Andreopoulos B."/>
            <person name="Cheng J.F."/>
            <person name="Woyke T."/>
            <person name="Pelin A."/>
            <person name="Henrissat B."/>
            <person name="Reynolds N.K."/>
            <person name="Benny G.L."/>
            <person name="Smith M.E."/>
            <person name="James T.Y."/>
            <person name="Grigoriev I.V."/>
        </authorList>
    </citation>
    <scope>NUCLEOTIDE SEQUENCE [LARGE SCALE GENOMIC DNA]</scope>
    <source>
        <strain evidence="4">ATCC 52028</strain>
    </source>
</reference>